<organism evidence="2 3">
    <name type="scientific">Molossus molossus</name>
    <name type="common">Pallas' mastiff bat</name>
    <name type="synonym">Vespertilio molossus</name>
    <dbReference type="NCBI Taxonomy" id="27622"/>
    <lineage>
        <taxon>Eukaryota</taxon>
        <taxon>Metazoa</taxon>
        <taxon>Chordata</taxon>
        <taxon>Craniata</taxon>
        <taxon>Vertebrata</taxon>
        <taxon>Euteleostomi</taxon>
        <taxon>Mammalia</taxon>
        <taxon>Eutheria</taxon>
        <taxon>Laurasiatheria</taxon>
        <taxon>Chiroptera</taxon>
        <taxon>Yangochiroptera</taxon>
        <taxon>Molossidae</taxon>
        <taxon>Molossus</taxon>
    </lineage>
</organism>
<dbReference type="AlphaFoldDB" id="A0A7J8IA27"/>
<comment type="caution">
    <text evidence="2">The sequence shown here is derived from an EMBL/GenBank/DDBJ whole genome shotgun (WGS) entry which is preliminary data.</text>
</comment>
<sequence length="99" mass="10823">MPRQRLMCRMDSGARSPSALLPGARTPPPDTHTVRSSYPVALRTFIPHVFTCPMWGPGGGDACKHQHDPPSAHDRPPVTRAGKARSGRKAERGGRLFTR</sequence>
<dbReference type="Proteomes" id="UP000550707">
    <property type="component" value="Unassembled WGS sequence"/>
</dbReference>
<feature type="compositionally biased region" description="Basic and acidic residues" evidence="1">
    <location>
        <begin position="62"/>
        <end position="77"/>
    </location>
</feature>
<accession>A0A7J8IA27</accession>
<evidence type="ECO:0000313" key="2">
    <source>
        <dbReference type="EMBL" id="KAF6480929.1"/>
    </source>
</evidence>
<feature type="region of interest" description="Disordered" evidence="1">
    <location>
        <begin position="1"/>
        <end position="35"/>
    </location>
</feature>
<protein>
    <submittedName>
        <fullName evidence="2">Uncharacterized protein</fullName>
    </submittedName>
</protein>
<gene>
    <name evidence="2" type="ORF">HJG59_010714</name>
</gene>
<evidence type="ECO:0000256" key="1">
    <source>
        <dbReference type="SAM" id="MobiDB-lite"/>
    </source>
</evidence>
<feature type="compositionally biased region" description="Basic and acidic residues" evidence="1">
    <location>
        <begin position="88"/>
        <end position="99"/>
    </location>
</feature>
<keyword evidence="3" id="KW-1185">Reference proteome</keyword>
<feature type="region of interest" description="Disordered" evidence="1">
    <location>
        <begin position="61"/>
        <end position="99"/>
    </location>
</feature>
<reference evidence="2 3" key="1">
    <citation type="journal article" date="2020" name="Nature">
        <title>Six reference-quality genomes reveal evolution of bat adaptations.</title>
        <authorList>
            <person name="Jebb D."/>
            <person name="Huang Z."/>
            <person name="Pippel M."/>
            <person name="Hughes G.M."/>
            <person name="Lavrichenko K."/>
            <person name="Devanna P."/>
            <person name="Winkler S."/>
            <person name="Jermiin L.S."/>
            <person name="Skirmuntt E.C."/>
            <person name="Katzourakis A."/>
            <person name="Burkitt-Gray L."/>
            <person name="Ray D.A."/>
            <person name="Sullivan K.A.M."/>
            <person name="Roscito J.G."/>
            <person name="Kirilenko B.M."/>
            <person name="Davalos L.M."/>
            <person name="Corthals A.P."/>
            <person name="Power M.L."/>
            <person name="Jones G."/>
            <person name="Ransome R.D."/>
            <person name="Dechmann D.K.N."/>
            <person name="Locatelli A.G."/>
            <person name="Puechmaille S.J."/>
            <person name="Fedrigo O."/>
            <person name="Jarvis E.D."/>
            <person name="Hiller M."/>
            <person name="Vernes S.C."/>
            <person name="Myers E.W."/>
            <person name="Teeling E.C."/>
        </authorList>
    </citation>
    <scope>NUCLEOTIDE SEQUENCE [LARGE SCALE GENOMIC DNA]</scope>
    <source>
        <strain evidence="2">MMolMol1</strain>
        <tissue evidence="2">Muscle</tissue>
    </source>
</reference>
<dbReference type="EMBL" id="JACASF010000004">
    <property type="protein sequence ID" value="KAF6480929.1"/>
    <property type="molecule type" value="Genomic_DNA"/>
</dbReference>
<name>A0A7J8IA27_MOLMO</name>
<proteinExistence type="predicted"/>
<evidence type="ECO:0000313" key="3">
    <source>
        <dbReference type="Proteomes" id="UP000550707"/>
    </source>
</evidence>